<comment type="caution">
    <text evidence="1">The sequence shown here is derived from an EMBL/GenBank/DDBJ whole genome shotgun (WGS) entry which is preliminary data.</text>
</comment>
<evidence type="ECO:0000313" key="2">
    <source>
        <dbReference type="Proteomes" id="UP000004457"/>
    </source>
</evidence>
<dbReference type="Proteomes" id="UP000004457">
    <property type="component" value="Unassembled WGS sequence"/>
</dbReference>
<accession>C0EJK6</accession>
<gene>
    <name evidence="1" type="ORF">NEIFLAOT_00094</name>
</gene>
<organism evidence="1 2">
    <name type="scientific">Neisseria flavescens NRL30031/H210</name>
    <dbReference type="NCBI Taxonomy" id="546264"/>
    <lineage>
        <taxon>Bacteria</taxon>
        <taxon>Pseudomonadati</taxon>
        <taxon>Pseudomonadota</taxon>
        <taxon>Betaproteobacteria</taxon>
        <taxon>Neisseriales</taxon>
        <taxon>Neisseriaceae</taxon>
        <taxon>Neisseria</taxon>
    </lineage>
</organism>
<reference evidence="1 2" key="1">
    <citation type="submission" date="2009-01" db="EMBL/GenBank/DDBJ databases">
        <authorList>
            <person name="Fulton L."/>
            <person name="Clifton S."/>
            <person name="Chinwalla A.T."/>
            <person name="Mitreva M."/>
            <person name="Sodergren E."/>
            <person name="Weinstock G."/>
            <person name="Clifton S."/>
            <person name="Dooling D.J."/>
            <person name="Fulton B."/>
            <person name="Minx P."/>
            <person name="Pepin K.H."/>
            <person name="Johnson M."/>
            <person name="Bhonagiri V."/>
            <person name="Nash W.E."/>
            <person name="Mardis E.R."/>
            <person name="Wilson R.K."/>
        </authorList>
    </citation>
    <scope>NUCLEOTIDE SEQUENCE [LARGE SCALE GENOMIC DNA]</scope>
    <source>
        <strain evidence="1 2">NRL30031/H210</strain>
    </source>
</reference>
<protein>
    <submittedName>
        <fullName evidence="1">Uncharacterized protein</fullName>
    </submittedName>
</protein>
<dbReference type="EMBL" id="ACEN01000004">
    <property type="protein sequence ID" value="EEG34788.1"/>
    <property type="molecule type" value="Genomic_DNA"/>
</dbReference>
<evidence type="ECO:0000313" key="1">
    <source>
        <dbReference type="EMBL" id="EEG34788.1"/>
    </source>
</evidence>
<keyword evidence="2" id="KW-1185">Reference proteome</keyword>
<proteinExistence type="predicted"/>
<name>C0EJK6_NEIFL</name>
<dbReference type="AlphaFoldDB" id="C0EJK6"/>
<sequence>MYDLFFRRPETIVSGGYILAKSVFRLISFTFELIDCRIL</sequence>